<comment type="similarity">
    <text evidence="1">Belongs to the PPP phosphatase family.</text>
</comment>
<dbReference type="InterPro" id="IPR043360">
    <property type="entry name" value="PP2B"/>
</dbReference>
<dbReference type="PROSITE" id="PS00125">
    <property type="entry name" value="SER_THR_PHOSPHATASE"/>
    <property type="match status" value="1"/>
</dbReference>
<dbReference type="SUPFAM" id="SSF56300">
    <property type="entry name" value="Metallo-dependent phosphatases"/>
    <property type="match status" value="1"/>
</dbReference>
<dbReference type="EMBL" id="JAOAOG010000191">
    <property type="protein sequence ID" value="KAJ6241818.1"/>
    <property type="molecule type" value="Genomic_DNA"/>
</dbReference>
<dbReference type="InterPro" id="IPR004843">
    <property type="entry name" value="Calcineurin-like_PHP"/>
</dbReference>
<organism evidence="4 5">
    <name type="scientific">Anaeramoeba flamelloides</name>
    <dbReference type="NCBI Taxonomy" id="1746091"/>
    <lineage>
        <taxon>Eukaryota</taxon>
        <taxon>Metamonada</taxon>
        <taxon>Anaeramoebidae</taxon>
        <taxon>Anaeramoeba</taxon>
    </lineage>
</organism>
<feature type="compositionally biased region" description="Acidic residues" evidence="2">
    <location>
        <begin position="86"/>
        <end position="98"/>
    </location>
</feature>
<gene>
    <name evidence="4" type="ORF">M0813_00524</name>
</gene>
<keyword evidence="5" id="KW-1185">Reference proteome</keyword>
<dbReference type="PRINTS" id="PR00114">
    <property type="entry name" value="STPHPHTASE"/>
</dbReference>
<accession>A0ABQ8YB66</accession>
<evidence type="ECO:0000256" key="1">
    <source>
        <dbReference type="RuleBase" id="RU004273"/>
    </source>
</evidence>
<keyword evidence="1" id="KW-0378">Hydrolase</keyword>
<dbReference type="EC" id="3.1.3.16" evidence="1"/>
<feature type="region of interest" description="Disordered" evidence="2">
    <location>
        <begin position="1"/>
        <end position="29"/>
    </location>
</feature>
<comment type="catalytic activity">
    <reaction evidence="1">
        <text>O-phospho-L-threonyl-[protein] + H2O = L-threonyl-[protein] + phosphate</text>
        <dbReference type="Rhea" id="RHEA:47004"/>
        <dbReference type="Rhea" id="RHEA-COMP:11060"/>
        <dbReference type="Rhea" id="RHEA-COMP:11605"/>
        <dbReference type="ChEBI" id="CHEBI:15377"/>
        <dbReference type="ChEBI" id="CHEBI:30013"/>
        <dbReference type="ChEBI" id="CHEBI:43474"/>
        <dbReference type="ChEBI" id="CHEBI:61977"/>
        <dbReference type="EC" id="3.1.3.16"/>
    </reaction>
</comment>
<dbReference type="Proteomes" id="UP001150062">
    <property type="component" value="Unassembled WGS sequence"/>
</dbReference>
<feature type="domain" description="Serine/threonine specific protein phosphatases" evidence="3">
    <location>
        <begin position="243"/>
        <end position="248"/>
    </location>
</feature>
<reference evidence="4" key="1">
    <citation type="submission" date="2022-08" db="EMBL/GenBank/DDBJ databases">
        <title>Novel sulfate-reducing endosymbionts in the free-living metamonad Anaeramoeba.</title>
        <authorList>
            <person name="Jerlstrom-Hultqvist J."/>
            <person name="Cepicka I."/>
            <person name="Gallot-Lavallee L."/>
            <person name="Salas-Leiva D."/>
            <person name="Curtis B.A."/>
            <person name="Zahonova K."/>
            <person name="Pipaliya S."/>
            <person name="Dacks J."/>
            <person name="Roger A.J."/>
        </authorList>
    </citation>
    <scope>NUCLEOTIDE SEQUENCE</scope>
    <source>
        <strain evidence="4">Schooner1</strain>
    </source>
</reference>
<dbReference type="SMART" id="SM00156">
    <property type="entry name" value="PP2Ac"/>
    <property type="match status" value="1"/>
</dbReference>
<evidence type="ECO:0000313" key="5">
    <source>
        <dbReference type="Proteomes" id="UP001150062"/>
    </source>
</evidence>
<dbReference type="PANTHER" id="PTHR45673">
    <property type="entry name" value="SERINE/THREONINE-PROTEIN PHOSPHATASE 2B CATALYTIC SUBUNIT 1-RELATED"/>
    <property type="match status" value="1"/>
</dbReference>
<comment type="caution">
    <text evidence="4">The sequence shown here is derived from an EMBL/GenBank/DDBJ whole genome shotgun (WGS) entry which is preliminary data.</text>
</comment>
<evidence type="ECO:0000313" key="4">
    <source>
        <dbReference type="EMBL" id="KAJ6241818.1"/>
    </source>
</evidence>
<evidence type="ECO:0000256" key="2">
    <source>
        <dbReference type="SAM" id="MobiDB-lite"/>
    </source>
</evidence>
<protein>
    <recommendedName>
        <fullName evidence="1">Serine/threonine-protein phosphatase</fullName>
        <ecNumber evidence="1">3.1.3.16</ecNumber>
    </recommendedName>
</protein>
<dbReference type="Gene3D" id="3.60.21.10">
    <property type="match status" value="1"/>
</dbReference>
<dbReference type="InterPro" id="IPR006186">
    <property type="entry name" value="Ser/Thr-sp_prot-phosphatase"/>
</dbReference>
<dbReference type="Pfam" id="PF00149">
    <property type="entry name" value="Metallophos"/>
    <property type="match status" value="1"/>
</dbReference>
<feature type="compositionally biased region" description="Low complexity" evidence="2">
    <location>
        <begin position="9"/>
        <end position="24"/>
    </location>
</feature>
<dbReference type="InterPro" id="IPR029052">
    <property type="entry name" value="Metallo-depent_PP-like"/>
</dbReference>
<proteinExistence type="inferred from homology"/>
<name>A0ABQ8YB66_9EUKA</name>
<feature type="region of interest" description="Disordered" evidence="2">
    <location>
        <begin position="55"/>
        <end position="98"/>
    </location>
</feature>
<sequence length="738" mass="86302">MNENLNFFSASQESIENSSSGIESESMDLENKEIASLSSSFEDLFDLEDYNLLNEKNNKNQNKKKNKNKNSQITSLWDREISSGSGDEDEEEEEEDENSIVLINCGEDRQLTEVPPPTRVVLTNKELFIDFTNCPDSFLLREHLRQEGKIEKKALLELCYKTQTVLRKEENLLHVQSPIIIVGDLHGQFYDLLNILAACGECEEGVKNYLFLGDYVDRGNFGIEIILYLFTLKVCQPKGCFLLRGNHECRQLTSFFNFKSEVIEKYDEEIYDVIMETFDCLPIAAIVDDQFFCVHGGLSPKLRTLESINQIDRFCEPPSNGLFSELLWSDPNPEYDDPKNTQYAFTPNNLRGCGYHYSYQAVSRFLSSTNLTCLIRAHEAQQDGYLMYRKLLETNFPSLITIFSSPNYAGLDQNKGAVIQYQNRSVTIKEFKGVSHPYWLPKYYDVFTWSIPFIETKIGSFWDIFLNLKPSTNLSFLDNKIEFNKNIQIETDELIFNPNTKINKNARNKKRFLNKQHSTILMSKVRLIVLILNDFSKIRKKIFFENYKKKNHLSNIRRTQSIQPSLFFNTNPMNQNIITTTNYQPQLQKLGLFRATSLEGHLLKLKLEMGFKKMWLAAEKENRELQIKASKLLMGEKNFIFEKIENVEYDQEQNIKSQKKPKLCRSESVKEIIEIENIDELIQQDEFKRSQKKKRKLFNQRSQKKINNKIRRTNKNKKKKILMKKFNSRNIINLQNKK</sequence>
<evidence type="ECO:0000259" key="3">
    <source>
        <dbReference type="PROSITE" id="PS00125"/>
    </source>
</evidence>